<dbReference type="InterPro" id="IPR050188">
    <property type="entry name" value="RluA_PseudoU_synthase"/>
</dbReference>
<evidence type="ECO:0000256" key="3">
    <source>
        <dbReference type="ARBA" id="ARBA00010876"/>
    </source>
</evidence>
<dbReference type="EMBL" id="LR906158">
    <property type="protein sequence ID" value="CAD7253773.1"/>
    <property type="molecule type" value="Genomic_DNA"/>
</dbReference>
<dbReference type="SUPFAM" id="SSF55120">
    <property type="entry name" value="Pseudouridine synthase"/>
    <property type="match status" value="1"/>
</dbReference>
<gene>
    <name evidence="10" type="ORF">DSTB1V02_LOCUS13520</name>
</gene>
<dbReference type="GO" id="GO:0001522">
    <property type="term" value="P:pseudouridine synthesis"/>
    <property type="evidence" value="ECO:0007669"/>
    <property type="project" value="InterPro"/>
</dbReference>
<name>A0A7R9AH20_9CRUS</name>
<dbReference type="AlphaFoldDB" id="A0A7R9AH20"/>
<evidence type="ECO:0000259" key="9">
    <source>
        <dbReference type="Pfam" id="PF00849"/>
    </source>
</evidence>
<proteinExistence type="inferred from homology"/>
<feature type="domain" description="Pseudouridine synthase RsuA/RluA-like" evidence="9">
    <location>
        <begin position="345"/>
        <end position="479"/>
    </location>
</feature>
<protein>
    <recommendedName>
        <fullName evidence="6">Pseudouridylate synthase RPUSD4, mitochondrial</fullName>
    </recommendedName>
    <alternativeName>
        <fullName evidence="7">RNA pseudouridylate synthase domain-containing protein 4</fullName>
    </alternativeName>
</protein>
<evidence type="ECO:0000256" key="4">
    <source>
        <dbReference type="ARBA" id="ARBA00023235"/>
    </source>
</evidence>
<dbReference type="GO" id="GO:0003723">
    <property type="term" value="F:RNA binding"/>
    <property type="evidence" value="ECO:0007669"/>
    <property type="project" value="InterPro"/>
</dbReference>
<dbReference type="InterPro" id="IPR006145">
    <property type="entry name" value="PsdUridine_synth_RsuA/RluA"/>
</dbReference>
<evidence type="ECO:0000256" key="2">
    <source>
        <dbReference type="ARBA" id="ARBA00001896"/>
    </source>
</evidence>
<evidence type="ECO:0000313" key="10">
    <source>
        <dbReference type="EMBL" id="CAD7253773.1"/>
    </source>
</evidence>
<evidence type="ECO:0000256" key="8">
    <source>
        <dbReference type="SAM" id="MobiDB-lite"/>
    </source>
</evidence>
<dbReference type="OrthoDB" id="428658at2759"/>
<dbReference type="Pfam" id="PF00849">
    <property type="entry name" value="PseudoU_synth_2"/>
    <property type="match status" value="1"/>
</dbReference>
<reference evidence="10" key="1">
    <citation type="submission" date="2020-11" db="EMBL/GenBank/DDBJ databases">
        <authorList>
            <person name="Tran Van P."/>
        </authorList>
    </citation>
    <scope>NUCLEOTIDE SEQUENCE</scope>
</reference>
<comment type="catalytic activity">
    <reaction evidence="5">
        <text>a uridine in tRNA = a pseudouridine in tRNA</text>
        <dbReference type="Rhea" id="RHEA:54572"/>
        <dbReference type="Rhea" id="RHEA-COMP:13339"/>
        <dbReference type="Rhea" id="RHEA-COMP:13934"/>
        <dbReference type="ChEBI" id="CHEBI:65314"/>
        <dbReference type="ChEBI" id="CHEBI:65315"/>
    </reaction>
</comment>
<feature type="compositionally biased region" description="Polar residues" evidence="8">
    <location>
        <begin position="314"/>
        <end position="324"/>
    </location>
</feature>
<feature type="region of interest" description="Disordered" evidence="8">
    <location>
        <begin position="303"/>
        <end position="329"/>
    </location>
</feature>
<evidence type="ECO:0000256" key="1">
    <source>
        <dbReference type="ARBA" id="ARBA00001166"/>
    </source>
</evidence>
<comment type="similarity">
    <text evidence="3">Belongs to the pseudouridine synthase RluA family.</text>
</comment>
<sequence>MRRELAKRIPPLHRMSREEIFRLLRDSIIYDERKRRLEIDQKVSSRPKSSRRERGRLVDSTDRMTAGRDRLVSSLSCRTDRPARRSFADVLLHGCDGSAGLVCISNAECRSFLGTSVRVCRLRGPLRSRFRCGNPIRRSGAARRAAVVASGFVSVARLGERESTRFSSSDRCTTTIRRCYGLEASVAGRRTSLRPGYGAVKALVPRFERTGDVRDVEWPRRPVVPVGHDRGKHGRCLPICTKQKWVAQAVYLFPFRSGRVRADSFAFRSGARVSSACDRHGWSSHARLSDAVRAARTARFPPRGYRVARGRTPSRASRVSLRSSGESDRDFSFLTTSPFSLADDIVALDKPYGISTQGGDGRSEKTCLFSHLPALARRVESKTLFIVHRLDKGTTGVQVLAKTPQVARRLRAYFAQRRAVKIYWAITKRVPNPPEGIIDIPIGEGKLGNARRMVLRPVDDPTGASRHKSSQPARTYYKQDQFFCRIRRRCGVLVSGDRLRSGSPPKGFHSTVVDASVFSTRTAVVRGMSGCVPRRMPALLPGEEKAFSSASVDRHRTATGVL</sequence>
<comment type="catalytic activity">
    <reaction evidence="1">
        <text>a uridine in mRNA = a pseudouridine in mRNA</text>
        <dbReference type="Rhea" id="RHEA:56644"/>
        <dbReference type="Rhea" id="RHEA-COMP:14658"/>
        <dbReference type="Rhea" id="RHEA-COMP:14659"/>
        <dbReference type="ChEBI" id="CHEBI:65314"/>
        <dbReference type="ChEBI" id="CHEBI:65315"/>
    </reaction>
</comment>
<evidence type="ECO:0000256" key="6">
    <source>
        <dbReference type="ARBA" id="ARBA00039953"/>
    </source>
</evidence>
<dbReference type="GO" id="GO:0009982">
    <property type="term" value="F:pseudouridine synthase activity"/>
    <property type="evidence" value="ECO:0007669"/>
    <property type="project" value="InterPro"/>
</dbReference>
<dbReference type="Gene3D" id="3.30.2350.10">
    <property type="entry name" value="Pseudouridine synthase"/>
    <property type="match status" value="1"/>
</dbReference>
<keyword evidence="4" id="KW-0413">Isomerase</keyword>
<dbReference type="InterPro" id="IPR020103">
    <property type="entry name" value="PsdUridine_synth_cat_dom_sf"/>
</dbReference>
<dbReference type="CDD" id="cd02869">
    <property type="entry name" value="PseudoU_synth_RluA_like"/>
    <property type="match status" value="1"/>
</dbReference>
<dbReference type="PANTHER" id="PTHR21600">
    <property type="entry name" value="MITOCHONDRIAL RNA PSEUDOURIDINE SYNTHASE"/>
    <property type="match status" value="1"/>
</dbReference>
<keyword evidence="11" id="KW-1185">Reference proteome</keyword>
<evidence type="ECO:0000256" key="7">
    <source>
        <dbReference type="ARBA" id="ARBA00041563"/>
    </source>
</evidence>
<organism evidence="10">
    <name type="scientific">Darwinula stevensoni</name>
    <dbReference type="NCBI Taxonomy" id="69355"/>
    <lineage>
        <taxon>Eukaryota</taxon>
        <taxon>Metazoa</taxon>
        <taxon>Ecdysozoa</taxon>
        <taxon>Arthropoda</taxon>
        <taxon>Crustacea</taxon>
        <taxon>Oligostraca</taxon>
        <taxon>Ostracoda</taxon>
        <taxon>Podocopa</taxon>
        <taxon>Podocopida</taxon>
        <taxon>Darwinulocopina</taxon>
        <taxon>Darwinuloidea</taxon>
        <taxon>Darwinulidae</taxon>
        <taxon>Darwinula</taxon>
    </lineage>
</organism>
<comment type="catalytic activity">
    <reaction evidence="2">
        <text>uridine in 5S rRNA = pseudouridine in 5S rRNA</text>
        <dbReference type="Rhea" id="RHEA:47036"/>
        <dbReference type="Rhea" id="RHEA-COMP:11730"/>
        <dbReference type="Rhea" id="RHEA-COMP:11731"/>
        <dbReference type="ChEBI" id="CHEBI:65314"/>
        <dbReference type="ChEBI" id="CHEBI:65315"/>
    </reaction>
</comment>
<dbReference type="PANTHER" id="PTHR21600:SF83">
    <property type="entry name" value="PSEUDOURIDYLATE SYNTHASE RPUSD4, MITOCHONDRIAL"/>
    <property type="match status" value="1"/>
</dbReference>
<dbReference type="EMBL" id="CAJPEV010006641">
    <property type="protein sequence ID" value="CAG0904268.1"/>
    <property type="molecule type" value="Genomic_DNA"/>
</dbReference>
<dbReference type="Proteomes" id="UP000677054">
    <property type="component" value="Unassembled WGS sequence"/>
</dbReference>
<evidence type="ECO:0000256" key="5">
    <source>
        <dbReference type="ARBA" id="ARBA00036943"/>
    </source>
</evidence>
<evidence type="ECO:0000313" key="11">
    <source>
        <dbReference type="Proteomes" id="UP000677054"/>
    </source>
</evidence>
<accession>A0A7R9AH20</accession>